<evidence type="ECO:0000256" key="1">
    <source>
        <dbReference type="SAM" id="MobiDB-lite"/>
    </source>
</evidence>
<protein>
    <submittedName>
        <fullName evidence="2">Uncharacterized protein</fullName>
    </submittedName>
</protein>
<feature type="compositionally biased region" description="Basic and acidic residues" evidence="1">
    <location>
        <begin position="29"/>
        <end position="51"/>
    </location>
</feature>
<sequence>MPGRSSERSGWGNRLFAGGVDTISKQYRRYQETHRTEQHTHHTEQDKEPTRDGGGAPWES</sequence>
<proteinExistence type="predicted"/>
<gene>
    <name evidence="2" type="ORF">GCM10010422_55460</name>
</gene>
<accession>A0ABN3MC78</accession>
<name>A0ABN3MC78_9ACTN</name>
<reference evidence="2 3" key="1">
    <citation type="journal article" date="2019" name="Int. J. Syst. Evol. Microbiol.">
        <title>The Global Catalogue of Microorganisms (GCM) 10K type strain sequencing project: providing services to taxonomists for standard genome sequencing and annotation.</title>
        <authorList>
            <consortium name="The Broad Institute Genomics Platform"/>
            <consortium name="The Broad Institute Genome Sequencing Center for Infectious Disease"/>
            <person name="Wu L."/>
            <person name="Ma J."/>
        </authorList>
    </citation>
    <scope>NUCLEOTIDE SEQUENCE [LARGE SCALE GENOMIC DNA]</scope>
    <source>
        <strain evidence="2 3">JCM 6923</strain>
    </source>
</reference>
<evidence type="ECO:0000313" key="2">
    <source>
        <dbReference type="EMBL" id="GAA2499579.1"/>
    </source>
</evidence>
<comment type="caution">
    <text evidence="2">The sequence shown here is derived from an EMBL/GenBank/DDBJ whole genome shotgun (WGS) entry which is preliminary data.</text>
</comment>
<feature type="region of interest" description="Disordered" evidence="1">
    <location>
        <begin position="1"/>
        <end position="60"/>
    </location>
</feature>
<dbReference type="Proteomes" id="UP001501721">
    <property type="component" value="Unassembled WGS sequence"/>
</dbReference>
<keyword evidence="3" id="KW-1185">Reference proteome</keyword>
<organism evidence="2 3">
    <name type="scientific">Streptomyces graminearus</name>
    <dbReference type="NCBI Taxonomy" id="284030"/>
    <lineage>
        <taxon>Bacteria</taxon>
        <taxon>Bacillati</taxon>
        <taxon>Actinomycetota</taxon>
        <taxon>Actinomycetes</taxon>
        <taxon>Kitasatosporales</taxon>
        <taxon>Streptomycetaceae</taxon>
        <taxon>Streptomyces</taxon>
    </lineage>
</organism>
<dbReference type="EMBL" id="BAAATL010000029">
    <property type="protein sequence ID" value="GAA2499579.1"/>
    <property type="molecule type" value="Genomic_DNA"/>
</dbReference>
<evidence type="ECO:0000313" key="3">
    <source>
        <dbReference type="Proteomes" id="UP001501721"/>
    </source>
</evidence>